<evidence type="ECO:0000256" key="2">
    <source>
        <dbReference type="ARBA" id="ARBA00013161"/>
    </source>
</evidence>
<reference evidence="11" key="1">
    <citation type="submission" date="2019-12" db="EMBL/GenBank/DDBJ databases">
        <title>Genome sequence of Babesia ovis.</title>
        <authorList>
            <person name="Yamagishi J."/>
            <person name="Sevinc F."/>
            <person name="Xuan X."/>
        </authorList>
    </citation>
    <scope>NUCLEOTIDE SEQUENCE</scope>
    <source>
        <strain evidence="11">Selcuk</strain>
    </source>
</reference>
<evidence type="ECO:0000256" key="9">
    <source>
        <dbReference type="RuleBase" id="RU363036"/>
    </source>
</evidence>
<dbReference type="GO" id="GO:0004830">
    <property type="term" value="F:tryptophan-tRNA ligase activity"/>
    <property type="evidence" value="ECO:0007669"/>
    <property type="project" value="UniProtKB-EC"/>
</dbReference>
<sequence length="377" mass="41680">MSHTASSQCSIWLSLQIPSFLFLWFILTAKVCSTIGLKPIYHAGFVPATRVVVPPRSASLSAAIAGIQPSGDLHIGNYIGCIKPAVEYQDDRGDLTLLIADLHATTGRETNQDLGDVTRRTVATVLACGIDPEKTNVILQSDMPEILQLNWILGTVISLGRMRKLANFDRRDLAQEKDSVAECLYPLLMAADVLCSGSDTIIAGVDQTSHAHVIREVAEKLNRRLASPIIPMPNLHVNSGFKVMSLDGEGKMSKSSKKQSSRIHLTDTDEEIYEKLRKAKTSTTADASSPEVANLIRLLNFFSGDVQSTISEMQFSVLKDHLHQATCIYLSPIRQRYYKLISDDTAVQAALRAGHRRMQPVFASILERVKRSLKYYI</sequence>
<keyword evidence="10" id="KW-0812">Transmembrane</keyword>
<dbReference type="PANTHER" id="PTHR43766:SF1">
    <property type="entry name" value="TRYPTOPHAN--TRNA LIGASE, MITOCHONDRIAL"/>
    <property type="match status" value="1"/>
</dbReference>
<gene>
    <name evidence="11" type="ORF">BaOVIS_008710</name>
</gene>
<keyword evidence="6 9" id="KW-0648">Protein biosynthesis</keyword>
<evidence type="ECO:0000256" key="6">
    <source>
        <dbReference type="ARBA" id="ARBA00022917"/>
    </source>
</evidence>
<keyword evidence="10" id="KW-1133">Transmembrane helix</keyword>
<evidence type="ECO:0000256" key="5">
    <source>
        <dbReference type="ARBA" id="ARBA00022840"/>
    </source>
</evidence>
<dbReference type="GO" id="GO:0005739">
    <property type="term" value="C:mitochondrion"/>
    <property type="evidence" value="ECO:0007669"/>
    <property type="project" value="TreeGrafter"/>
</dbReference>
<keyword evidence="3 9" id="KW-0436">Ligase</keyword>
<dbReference type="PRINTS" id="PR01039">
    <property type="entry name" value="TRNASYNTHTRP"/>
</dbReference>
<dbReference type="InterPro" id="IPR002306">
    <property type="entry name" value="Trp-tRNA-ligase"/>
</dbReference>
<comment type="similarity">
    <text evidence="1 9">Belongs to the class-I aminoacyl-tRNA synthetase family.</text>
</comment>
<feature type="transmembrane region" description="Helical" evidence="10">
    <location>
        <begin position="9"/>
        <end position="27"/>
    </location>
</feature>
<evidence type="ECO:0000256" key="10">
    <source>
        <dbReference type="SAM" id="Phobius"/>
    </source>
</evidence>
<dbReference type="Proteomes" id="UP001057455">
    <property type="component" value="Unassembled WGS sequence"/>
</dbReference>
<dbReference type="Pfam" id="PF00579">
    <property type="entry name" value="tRNA-synt_1b"/>
    <property type="match status" value="1"/>
</dbReference>
<accession>A0A9W5T914</accession>
<keyword evidence="10" id="KW-0472">Membrane</keyword>
<evidence type="ECO:0000256" key="3">
    <source>
        <dbReference type="ARBA" id="ARBA00022598"/>
    </source>
</evidence>
<keyword evidence="4 9" id="KW-0547">Nucleotide-binding</keyword>
<evidence type="ECO:0000256" key="4">
    <source>
        <dbReference type="ARBA" id="ARBA00022741"/>
    </source>
</evidence>
<dbReference type="PROSITE" id="PS00178">
    <property type="entry name" value="AA_TRNA_LIGASE_I"/>
    <property type="match status" value="1"/>
</dbReference>
<proteinExistence type="inferred from homology"/>
<dbReference type="InterPro" id="IPR002305">
    <property type="entry name" value="aa-tRNA-synth_Ic"/>
</dbReference>
<dbReference type="NCBIfam" id="TIGR00233">
    <property type="entry name" value="trpS"/>
    <property type="match status" value="1"/>
</dbReference>
<evidence type="ECO:0000256" key="8">
    <source>
        <dbReference type="ARBA" id="ARBA00030268"/>
    </source>
</evidence>
<dbReference type="PANTHER" id="PTHR43766">
    <property type="entry name" value="TRYPTOPHAN--TRNA LIGASE, MITOCHONDRIAL"/>
    <property type="match status" value="1"/>
</dbReference>
<dbReference type="GO" id="GO:0005524">
    <property type="term" value="F:ATP binding"/>
    <property type="evidence" value="ECO:0007669"/>
    <property type="project" value="UniProtKB-KW"/>
</dbReference>
<dbReference type="GO" id="GO:0006436">
    <property type="term" value="P:tryptophanyl-tRNA aminoacylation"/>
    <property type="evidence" value="ECO:0007669"/>
    <property type="project" value="InterPro"/>
</dbReference>
<dbReference type="OrthoDB" id="15808at2759"/>
<dbReference type="AlphaFoldDB" id="A0A9W5T914"/>
<dbReference type="EC" id="6.1.1.2" evidence="2"/>
<keyword evidence="5 9" id="KW-0067">ATP-binding</keyword>
<keyword evidence="7 9" id="KW-0030">Aminoacyl-tRNA synthetase</keyword>
<organism evidence="11 12">
    <name type="scientific">Babesia ovis</name>
    <dbReference type="NCBI Taxonomy" id="5869"/>
    <lineage>
        <taxon>Eukaryota</taxon>
        <taxon>Sar</taxon>
        <taxon>Alveolata</taxon>
        <taxon>Apicomplexa</taxon>
        <taxon>Aconoidasida</taxon>
        <taxon>Piroplasmida</taxon>
        <taxon>Babesiidae</taxon>
        <taxon>Babesia</taxon>
    </lineage>
</organism>
<keyword evidence="12" id="KW-1185">Reference proteome</keyword>
<dbReference type="InterPro" id="IPR014729">
    <property type="entry name" value="Rossmann-like_a/b/a_fold"/>
</dbReference>
<dbReference type="EMBL" id="BLIY01000006">
    <property type="protein sequence ID" value="GFE53467.1"/>
    <property type="molecule type" value="Genomic_DNA"/>
</dbReference>
<dbReference type="SUPFAM" id="SSF52374">
    <property type="entry name" value="Nucleotidylyl transferase"/>
    <property type="match status" value="1"/>
</dbReference>
<evidence type="ECO:0000313" key="11">
    <source>
        <dbReference type="EMBL" id="GFE53467.1"/>
    </source>
</evidence>
<evidence type="ECO:0000256" key="1">
    <source>
        <dbReference type="ARBA" id="ARBA00005594"/>
    </source>
</evidence>
<evidence type="ECO:0000256" key="7">
    <source>
        <dbReference type="ARBA" id="ARBA00023146"/>
    </source>
</evidence>
<evidence type="ECO:0000313" key="12">
    <source>
        <dbReference type="Proteomes" id="UP001057455"/>
    </source>
</evidence>
<protein>
    <recommendedName>
        <fullName evidence="2">tryptophan--tRNA ligase</fullName>
        <ecNumber evidence="2">6.1.1.2</ecNumber>
    </recommendedName>
    <alternativeName>
        <fullName evidence="8">Tryptophanyl-tRNA synthetase</fullName>
    </alternativeName>
</protein>
<comment type="caution">
    <text evidence="11">The sequence shown here is derived from an EMBL/GenBank/DDBJ whole genome shotgun (WGS) entry which is preliminary data.</text>
</comment>
<dbReference type="Gene3D" id="3.40.50.620">
    <property type="entry name" value="HUPs"/>
    <property type="match status" value="1"/>
</dbReference>
<dbReference type="InterPro" id="IPR050203">
    <property type="entry name" value="Trp-tRNA_synthetase"/>
</dbReference>
<dbReference type="Gene3D" id="1.10.240.10">
    <property type="entry name" value="Tyrosyl-Transfer RNA Synthetase"/>
    <property type="match status" value="1"/>
</dbReference>
<dbReference type="InterPro" id="IPR001412">
    <property type="entry name" value="aa-tRNA-synth_I_CS"/>
</dbReference>
<name>A0A9W5T914_BABOV</name>